<keyword evidence="2" id="KW-1185">Reference proteome</keyword>
<dbReference type="EMBL" id="KK794610">
    <property type="protein sequence ID" value="KDO36400.1"/>
    <property type="molecule type" value="Genomic_DNA"/>
</dbReference>
<evidence type="ECO:0000313" key="2">
    <source>
        <dbReference type="Proteomes" id="UP000027120"/>
    </source>
</evidence>
<reference evidence="1 2" key="1">
    <citation type="submission" date="2014-04" db="EMBL/GenBank/DDBJ databases">
        <authorList>
            <consortium name="International Citrus Genome Consortium"/>
            <person name="Gmitter F."/>
            <person name="Chen C."/>
            <person name="Farmerie W."/>
            <person name="Harkins T."/>
            <person name="Desany B."/>
            <person name="Mohiuddin M."/>
            <person name="Kodira C."/>
            <person name="Borodovsky M."/>
            <person name="Lomsadze A."/>
            <person name="Burns P."/>
            <person name="Jenkins J."/>
            <person name="Prochnik S."/>
            <person name="Shu S."/>
            <person name="Chapman J."/>
            <person name="Pitluck S."/>
            <person name="Schmutz J."/>
            <person name="Rokhsar D."/>
        </authorList>
    </citation>
    <scope>NUCLEOTIDE SEQUENCE</scope>
</reference>
<organism evidence="1 2">
    <name type="scientific">Citrus sinensis</name>
    <name type="common">Sweet orange</name>
    <name type="synonym">Citrus aurantium var. sinensis</name>
    <dbReference type="NCBI Taxonomy" id="2711"/>
    <lineage>
        <taxon>Eukaryota</taxon>
        <taxon>Viridiplantae</taxon>
        <taxon>Streptophyta</taxon>
        <taxon>Embryophyta</taxon>
        <taxon>Tracheophyta</taxon>
        <taxon>Spermatophyta</taxon>
        <taxon>Magnoliopsida</taxon>
        <taxon>eudicotyledons</taxon>
        <taxon>Gunneridae</taxon>
        <taxon>Pentapetalae</taxon>
        <taxon>rosids</taxon>
        <taxon>malvids</taxon>
        <taxon>Sapindales</taxon>
        <taxon>Rutaceae</taxon>
        <taxon>Aurantioideae</taxon>
        <taxon>Citrus</taxon>
    </lineage>
</organism>
<evidence type="ECO:0008006" key="3">
    <source>
        <dbReference type="Google" id="ProtNLM"/>
    </source>
</evidence>
<dbReference type="eggNOG" id="KOG4658">
    <property type="taxonomic scope" value="Eukaryota"/>
</dbReference>
<name>A0A067D4F7_CITSI</name>
<accession>A0A067D4F7</accession>
<dbReference type="Proteomes" id="UP000027120">
    <property type="component" value="Unassembled WGS sequence"/>
</dbReference>
<gene>
    <name evidence="1" type="ORF">CISIN_1g0390051mg</name>
</gene>
<protein>
    <recommendedName>
        <fullName evidence="3">FBD domain-containing protein</fullName>
    </recommendedName>
</protein>
<sequence>ISRELELKLDFMDICSMKLQGINNVEYLRLDKLQGIENVLFNLDTEGFSQLKVLWVQNNPDFFCIVDSREMVACDAFPLLESLALHNLINMERICIDRLKVESFNELKNIE</sequence>
<feature type="non-terminal residue" evidence="1">
    <location>
        <position position="1"/>
    </location>
</feature>
<dbReference type="AlphaFoldDB" id="A0A067D4F7"/>
<proteinExistence type="predicted"/>
<evidence type="ECO:0000313" key="1">
    <source>
        <dbReference type="EMBL" id="KDO36400.1"/>
    </source>
</evidence>
<feature type="non-terminal residue" evidence="1">
    <location>
        <position position="111"/>
    </location>
</feature>